<evidence type="ECO:0000313" key="8">
    <source>
        <dbReference type="Proteomes" id="UP000807469"/>
    </source>
</evidence>
<feature type="domain" description="KOW" evidence="6">
    <location>
        <begin position="478"/>
        <end position="505"/>
    </location>
</feature>
<accession>A0A9P5YNW6</accession>
<dbReference type="GO" id="GO:0032784">
    <property type="term" value="P:regulation of DNA-templated transcription elongation"/>
    <property type="evidence" value="ECO:0007669"/>
    <property type="project" value="InterPro"/>
</dbReference>
<dbReference type="InterPro" id="IPR036735">
    <property type="entry name" value="NGN_dom_sf"/>
</dbReference>
<gene>
    <name evidence="7" type="ORF">BDN70DRAFT_900583</name>
</gene>
<dbReference type="GO" id="GO:0006368">
    <property type="term" value="P:transcription elongation by RNA polymerase II"/>
    <property type="evidence" value="ECO:0007669"/>
    <property type="project" value="TreeGrafter"/>
</dbReference>
<comment type="caution">
    <text evidence="7">The sequence shown here is derived from an EMBL/GenBank/DDBJ whole genome shotgun (WGS) entry which is preliminary data.</text>
</comment>
<evidence type="ECO:0000256" key="1">
    <source>
        <dbReference type="ARBA" id="ARBA00006956"/>
    </source>
</evidence>
<dbReference type="OrthoDB" id="3048815at2759"/>
<dbReference type="Pfam" id="PF03439">
    <property type="entry name" value="Spt5-NGN"/>
    <property type="match status" value="1"/>
</dbReference>
<dbReference type="SUPFAM" id="SSF50104">
    <property type="entry name" value="Translation proteins SH3-like domain"/>
    <property type="match status" value="1"/>
</dbReference>
<dbReference type="Proteomes" id="UP000807469">
    <property type="component" value="Unassembled WGS sequence"/>
</dbReference>
<dbReference type="AlphaFoldDB" id="A0A9P5YNW6"/>
<dbReference type="InterPro" id="IPR008991">
    <property type="entry name" value="Translation_prot_SH3-like_sf"/>
</dbReference>
<keyword evidence="8" id="KW-1185">Reference proteome</keyword>
<evidence type="ECO:0000256" key="2">
    <source>
        <dbReference type="ARBA" id="ARBA00023163"/>
    </source>
</evidence>
<dbReference type="InterPro" id="IPR039659">
    <property type="entry name" value="SPT5"/>
</dbReference>
<name>A0A9P5YNW6_9AGAR</name>
<organism evidence="7 8">
    <name type="scientific">Pholiota conissans</name>
    <dbReference type="NCBI Taxonomy" id="109636"/>
    <lineage>
        <taxon>Eukaryota</taxon>
        <taxon>Fungi</taxon>
        <taxon>Dikarya</taxon>
        <taxon>Basidiomycota</taxon>
        <taxon>Agaricomycotina</taxon>
        <taxon>Agaricomycetes</taxon>
        <taxon>Agaricomycetidae</taxon>
        <taxon>Agaricales</taxon>
        <taxon>Agaricineae</taxon>
        <taxon>Strophariaceae</taxon>
        <taxon>Pholiota</taxon>
    </lineage>
</organism>
<dbReference type="GO" id="GO:0032044">
    <property type="term" value="C:DSIF complex"/>
    <property type="evidence" value="ECO:0007669"/>
    <property type="project" value="TreeGrafter"/>
</dbReference>
<evidence type="ECO:0000256" key="4">
    <source>
        <dbReference type="ARBA" id="ARBA00029865"/>
    </source>
</evidence>
<protein>
    <recommendedName>
        <fullName evidence="4">Chromatin elongation factor SPT5</fullName>
    </recommendedName>
    <alternativeName>
        <fullName evidence="5">Chromatin elongation factor spt5</fullName>
    </alternativeName>
</protein>
<dbReference type="PANTHER" id="PTHR11125:SF7">
    <property type="entry name" value="TRANSCRIPTION ELONGATION FACTOR SPT5"/>
    <property type="match status" value="1"/>
</dbReference>
<dbReference type="GO" id="GO:0003729">
    <property type="term" value="F:mRNA binding"/>
    <property type="evidence" value="ECO:0007669"/>
    <property type="project" value="TreeGrafter"/>
</dbReference>
<dbReference type="InterPro" id="IPR005824">
    <property type="entry name" value="KOW"/>
</dbReference>
<sequence length="564" mass="63385">MVISISRELVAALLCLFLHRDCQCIFSAAINLSESESYCAVVALKLALLFNTNYYNISIPLFWLQSLKLDPTNITMNCVPRSVHYFIDNEPAGVDDTDLDEEQDLQDPLIDDTDANIFAGCGFHLAMGNRIMSDEGVEDNKDNNIVSENSLRDLSLDEEDLSQKFWGILSTRATTTADINSKSRLYNCLIASRYPGMDDYPLWRIECRIGSEEQIILSLLKYANASHQLRSAFSRGSLRGCIYLECFMNTCLLELLAEISGVSHNSHGIRRHQVQDHSDSLKLLQMPSIQNGNTAVGDWVTITKGLYRGDIGLVSAAHNWGVNVLLIPRLTCSDIPEIKGKRSKFLAVKYSPKLFNAAEFGLSSTKNLVCLPDGSYILGRLRLSHGLVMKAYDYHSVGSQVGDIPWHQFSLYASAGHPNIKLANLPRPQEWTFIEGERVTIRSSGKRGVIYAIGATHVDIELWQEGRHQFTWHEVQKDISVGDFVCIMSGFHKGLYGWIVDLNGDVASLRGFETVSQDADDFQEIPGQYLDQHWMFQIHLPKSTPSHGNCFIITTRIRNPYHLN</sequence>
<proteinExistence type="inferred from homology"/>
<feature type="domain" description="KOW" evidence="6">
    <location>
        <begin position="293"/>
        <end position="320"/>
    </location>
</feature>
<keyword evidence="2" id="KW-0804">Transcription</keyword>
<dbReference type="PANTHER" id="PTHR11125">
    <property type="entry name" value="SUPPRESSOR OF TY 5"/>
    <property type="match status" value="1"/>
</dbReference>
<evidence type="ECO:0000256" key="3">
    <source>
        <dbReference type="ARBA" id="ARBA00024691"/>
    </source>
</evidence>
<dbReference type="InterPro" id="IPR005100">
    <property type="entry name" value="NGN-domain"/>
</dbReference>
<comment type="similarity">
    <text evidence="1">Belongs to the SPT5 family.</text>
</comment>
<dbReference type="EMBL" id="MU155541">
    <property type="protein sequence ID" value="KAF9472393.1"/>
    <property type="molecule type" value="Genomic_DNA"/>
</dbReference>
<evidence type="ECO:0000313" key="7">
    <source>
        <dbReference type="EMBL" id="KAF9472393.1"/>
    </source>
</evidence>
<dbReference type="SMART" id="SM00739">
    <property type="entry name" value="KOW"/>
    <property type="match status" value="2"/>
</dbReference>
<evidence type="ECO:0000259" key="6">
    <source>
        <dbReference type="SMART" id="SM00739"/>
    </source>
</evidence>
<dbReference type="Gene3D" id="3.30.70.940">
    <property type="entry name" value="NusG, N-terminal domain"/>
    <property type="match status" value="1"/>
</dbReference>
<evidence type="ECO:0000256" key="5">
    <source>
        <dbReference type="ARBA" id="ARBA00031006"/>
    </source>
</evidence>
<reference evidence="7" key="1">
    <citation type="submission" date="2020-11" db="EMBL/GenBank/DDBJ databases">
        <authorList>
            <consortium name="DOE Joint Genome Institute"/>
            <person name="Ahrendt S."/>
            <person name="Riley R."/>
            <person name="Andreopoulos W."/>
            <person name="Labutti K."/>
            <person name="Pangilinan J."/>
            <person name="Ruiz-Duenas F.J."/>
            <person name="Barrasa J.M."/>
            <person name="Sanchez-Garcia M."/>
            <person name="Camarero S."/>
            <person name="Miyauchi S."/>
            <person name="Serrano A."/>
            <person name="Linde D."/>
            <person name="Babiker R."/>
            <person name="Drula E."/>
            <person name="Ayuso-Fernandez I."/>
            <person name="Pacheco R."/>
            <person name="Padilla G."/>
            <person name="Ferreira P."/>
            <person name="Barriuso J."/>
            <person name="Kellner H."/>
            <person name="Castanera R."/>
            <person name="Alfaro M."/>
            <person name="Ramirez L."/>
            <person name="Pisabarro A.G."/>
            <person name="Kuo A."/>
            <person name="Tritt A."/>
            <person name="Lipzen A."/>
            <person name="He G."/>
            <person name="Yan M."/>
            <person name="Ng V."/>
            <person name="Cullen D."/>
            <person name="Martin F."/>
            <person name="Rosso M.-N."/>
            <person name="Henrissat B."/>
            <person name="Hibbett D."/>
            <person name="Martinez A.T."/>
            <person name="Grigoriev I.V."/>
        </authorList>
    </citation>
    <scope>NUCLEOTIDE SEQUENCE</scope>
    <source>
        <strain evidence="7">CIRM-BRFM 674</strain>
    </source>
</reference>
<comment type="function">
    <text evidence="3">The SPT4-SPT5 complex mediates both activation and inhibition of transcription elongation, and plays a role in pre-mRNA processing. This complex seems to be important for the stability of the RNA polymerase II elongation machinery on the chromatin template but not for the inherent ability of this machinery to translocate down the gene.</text>
</comment>
<dbReference type="GO" id="GO:0006357">
    <property type="term" value="P:regulation of transcription by RNA polymerase II"/>
    <property type="evidence" value="ECO:0007669"/>
    <property type="project" value="InterPro"/>
</dbReference>